<accession>A0AB32X3S1</accession>
<dbReference type="Pfam" id="PF11883">
    <property type="entry name" value="DUF3403"/>
    <property type="match status" value="1"/>
</dbReference>
<keyword evidence="4" id="KW-0732">Signal</keyword>
<dbReference type="Pfam" id="PF07714">
    <property type="entry name" value="PK_Tyr_Ser-Thr"/>
    <property type="match status" value="1"/>
</dbReference>
<protein>
    <recommendedName>
        <fullName evidence="1">non-specific serine/threonine protein kinase</fullName>
        <ecNumber evidence="1">2.7.11.1</ecNumber>
    </recommendedName>
</protein>
<keyword evidence="9" id="KW-0325">Glycoprotein</keyword>
<dbReference type="PROSITE" id="PS50011">
    <property type="entry name" value="PROTEIN_KINASE_DOM"/>
    <property type="match status" value="1"/>
</dbReference>
<feature type="binding site" evidence="12">
    <location>
        <position position="51"/>
    </location>
    <ligand>
        <name>ATP</name>
        <dbReference type="ChEBI" id="CHEBI:30616"/>
    </ligand>
</feature>
<dbReference type="RefSeq" id="XP_017985301.1">
    <property type="nucleotide sequence ID" value="XM_018129812.1"/>
</dbReference>
<keyword evidence="5 12" id="KW-0547">Nucleotide-binding</keyword>
<dbReference type="PROSITE" id="PS00107">
    <property type="entry name" value="PROTEIN_KINASE_ATP"/>
    <property type="match status" value="1"/>
</dbReference>
<name>A0AB32X3S1_THECC</name>
<dbReference type="GeneID" id="18593783"/>
<comment type="similarity">
    <text evidence="13">Belongs to the protein kinase superfamily.</text>
</comment>
<keyword evidence="2 13" id="KW-0723">Serine/threonine-protein kinase</keyword>
<dbReference type="InterPro" id="IPR017441">
    <property type="entry name" value="Protein_kinase_ATP_BS"/>
</dbReference>
<reference evidence="16" key="1">
    <citation type="submission" date="2025-08" db="UniProtKB">
        <authorList>
            <consortium name="RefSeq"/>
        </authorList>
    </citation>
    <scope>IDENTIFICATION</scope>
</reference>
<evidence type="ECO:0000256" key="13">
    <source>
        <dbReference type="RuleBase" id="RU000304"/>
    </source>
</evidence>
<dbReference type="SMART" id="SM00220">
    <property type="entry name" value="S_TKc"/>
    <property type="match status" value="1"/>
</dbReference>
<evidence type="ECO:0000259" key="14">
    <source>
        <dbReference type="PROSITE" id="PS50011"/>
    </source>
</evidence>
<gene>
    <name evidence="16" type="primary">LOC18593783</name>
</gene>
<dbReference type="Gene3D" id="3.30.200.20">
    <property type="entry name" value="Phosphorylase Kinase, domain 1"/>
    <property type="match status" value="1"/>
</dbReference>
<dbReference type="PANTHER" id="PTHR27002">
    <property type="entry name" value="RECEPTOR-LIKE SERINE/THREONINE-PROTEIN KINASE SD1-8"/>
    <property type="match status" value="1"/>
</dbReference>
<dbReference type="InterPro" id="IPR011009">
    <property type="entry name" value="Kinase-like_dom_sf"/>
</dbReference>
<evidence type="ECO:0000256" key="3">
    <source>
        <dbReference type="ARBA" id="ARBA00022679"/>
    </source>
</evidence>
<evidence type="ECO:0000256" key="10">
    <source>
        <dbReference type="ARBA" id="ARBA00047899"/>
    </source>
</evidence>
<keyword evidence="8" id="KW-1015">Disulfide bond</keyword>
<dbReference type="KEGG" id="tcc:18593783"/>
<evidence type="ECO:0000256" key="1">
    <source>
        <dbReference type="ARBA" id="ARBA00012513"/>
    </source>
</evidence>
<evidence type="ECO:0000313" key="15">
    <source>
        <dbReference type="Proteomes" id="UP000694886"/>
    </source>
</evidence>
<dbReference type="GO" id="GO:0004674">
    <property type="term" value="F:protein serine/threonine kinase activity"/>
    <property type="evidence" value="ECO:0007669"/>
    <property type="project" value="UniProtKB-KW"/>
</dbReference>
<evidence type="ECO:0000256" key="8">
    <source>
        <dbReference type="ARBA" id="ARBA00023157"/>
    </source>
</evidence>
<evidence type="ECO:0000256" key="5">
    <source>
        <dbReference type="ARBA" id="ARBA00022741"/>
    </source>
</evidence>
<evidence type="ECO:0000256" key="11">
    <source>
        <dbReference type="ARBA" id="ARBA00048679"/>
    </source>
</evidence>
<dbReference type="Proteomes" id="UP000694886">
    <property type="component" value="Unplaced"/>
</dbReference>
<keyword evidence="3" id="KW-0808">Transferase</keyword>
<evidence type="ECO:0000256" key="6">
    <source>
        <dbReference type="ARBA" id="ARBA00022777"/>
    </source>
</evidence>
<evidence type="ECO:0000256" key="9">
    <source>
        <dbReference type="ARBA" id="ARBA00023180"/>
    </source>
</evidence>
<dbReference type="AlphaFoldDB" id="A0AB32X3S1"/>
<evidence type="ECO:0000313" key="16">
    <source>
        <dbReference type="RefSeq" id="XP_017985301.1"/>
    </source>
</evidence>
<keyword evidence="6" id="KW-0418">Kinase</keyword>
<keyword evidence="7 12" id="KW-0067">ATP-binding</keyword>
<evidence type="ECO:0000256" key="12">
    <source>
        <dbReference type="PROSITE-ProRule" id="PRU10141"/>
    </source>
</evidence>
<dbReference type="InterPro" id="IPR001245">
    <property type="entry name" value="Ser-Thr/Tyr_kinase_cat_dom"/>
</dbReference>
<dbReference type="FunFam" id="1.10.510.10:FF:000060">
    <property type="entry name" value="G-type lectin S-receptor-like serine/threonine-protein kinase"/>
    <property type="match status" value="1"/>
</dbReference>
<dbReference type="PANTHER" id="PTHR27002:SF214">
    <property type="entry name" value="RECEPTOR-LIKE SERINE_THREONINE-PROTEIN KINASE"/>
    <property type="match status" value="1"/>
</dbReference>
<proteinExistence type="inferred from homology"/>
<dbReference type="EC" id="2.7.11.1" evidence="1"/>
<organism evidence="15 16">
    <name type="scientific">Theobroma cacao</name>
    <name type="common">Cacao</name>
    <name type="synonym">Cocoa</name>
    <dbReference type="NCBI Taxonomy" id="3641"/>
    <lineage>
        <taxon>Eukaryota</taxon>
        <taxon>Viridiplantae</taxon>
        <taxon>Streptophyta</taxon>
        <taxon>Embryophyta</taxon>
        <taxon>Tracheophyta</taxon>
        <taxon>Spermatophyta</taxon>
        <taxon>Magnoliopsida</taxon>
        <taxon>eudicotyledons</taxon>
        <taxon>Gunneridae</taxon>
        <taxon>Pentapetalae</taxon>
        <taxon>rosids</taxon>
        <taxon>malvids</taxon>
        <taxon>Malvales</taxon>
        <taxon>Malvaceae</taxon>
        <taxon>Byttnerioideae</taxon>
        <taxon>Theobroma</taxon>
    </lineage>
</organism>
<comment type="catalytic activity">
    <reaction evidence="11">
        <text>L-seryl-[protein] + ATP = O-phospho-L-seryl-[protein] + ADP + H(+)</text>
        <dbReference type="Rhea" id="RHEA:17989"/>
        <dbReference type="Rhea" id="RHEA-COMP:9863"/>
        <dbReference type="Rhea" id="RHEA-COMP:11604"/>
        <dbReference type="ChEBI" id="CHEBI:15378"/>
        <dbReference type="ChEBI" id="CHEBI:29999"/>
        <dbReference type="ChEBI" id="CHEBI:30616"/>
        <dbReference type="ChEBI" id="CHEBI:83421"/>
        <dbReference type="ChEBI" id="CHEBI:456216"/>
        <dbReference type="EC" id="2.7.11.1"/>
    </reaction>
</comment>
<dbReference type="Gene3D" id="1.10.510.10">
    <property type="entry name" value="Transferase(Phosphotransferase) domain 1"/>
    <property type="match status" value="1"/>
</dbReference>
<dbReference type="FunFam" id="3.30.200.20:FF:000195">
    <property type="entry name" value="G-type lectin S-receptor-like serine/threonine-protein kinase"/>
    <property type="match status" value="1"/>
</dbReference>
<dbReference type="InterPro" id="IPR000719">
    <property type="entry name" value="Prot_kinase_dom"/>
</dbReference>
<evidence type="ECO:0000256" key="4">
    <source>
        <dbReference type="ARBA" id="ARBA00022729"/>
    </source>
</evidence>
<comment type="catalytic activity">
    <reaction evidence="10">
        <text>L-threonyl-[protein] + ATP = O-phospho-L-threonyl-[protein] + ADP + H(+)</text>
        <dbReference type="Rhea" id="RHEA:46608"/>
        <dbReference type="Rhea" id="RHEA-COMP:11060"/>
        <dbReference type="Rhea" id="RHEA-COMP:11605"/>
        <dbReference type="ChEBI" id="CHEBI:15378"/>
        <dbReference type="ChEBI" id="CHEBI:30013"/>
        <dbReference type="ChEBI" id="CHEBI:30616"/>
        <dbReference type="ChEBI" id="CHEBI:61977"/>
        <dbReference type="ChEBI" id="CHEBI:456216"/>
        <dbReference type="EC" id="2.7.11.1"/>
    </reaction>
</comment>
<dbReference type="PROSITE" id="PS00108">
    <property type="entry name" value="PROTEIN_KINASE_ST"/>
    <property type="match status" value="1"/>
</dbReference>
<feature type="domain" description="Protein kinase" evidence="14">
    <location>
        <begin position="23"/>
        <end position="320"/>
    </location>
</feature>
<evidence type="ECO:0000256" key="2">
    <source>
        <dbReference type="ARBA" id="ARBA00022527"/>
    </source>
</evidence>
<evidence type="ECO:0000256" key="7">
    <source>
        <dbReference type="ARBA" id="ARBA00022840"/>
    </source>
</evidence>
<dbReference type="SUPFAM" id="SSF56112">
    <property type="entry name" value="Protein kinase-like (PK-like)"/>
    <property type="match status" value="1"/>
</dbReference>
<dbReference type="GO" id="GO:0005524">
    <property type="term" value="F:ATP binding"/>
    <property type="evidence" value="ECO:0007669"/>
    <property type="project" value="UniProtKB-UniRule"/>
</dbReference>
<sequence length="320" mass="36326">MDKKYHELPLFDFVAVASATGNFSESNKLGEGGFGRVYKGVLFKGQDMAAKRLSRNSRQGLEVFENEVIILAKLQHTNLIRLLGCCIEENERVLIYEYMPNKSLDYFIFDQDKRTFLNWPKRFDIVMGIVQGLLYLHHDSSLRIIHRDLKSSNILLDNDLNPKISDFGIAKIVEGDQLEAETKQVAGTCGYMSPEYAINGKFSVKSDVFGFGVLLLEIAWLLWNDNRDLELLDPCLRHSCVESQVLRCIQVGLLCAQKLAENRPIMSDVAVMLGNEEVTLPEPKEPGFFTERRARDTDTSTDDRICCTKNSVTITMLEAR</sequence>
<dbReference type="InterPro" id="IPR008271">
    <property type="entry name" value="Ser/Thr_kinase_AS"/>
</dbReference>
<dbReference type="InterPro" id="IPR021820">
    <property type="entry name" value="S-locus_recpt_kinase_C"/>
</dbReference>